<evidence type="ECO:0000313" key="1">
    <source>
        <dbReference type="EMBL" id="UOE78372.1"/>
    </source>
</evidence>
<keyword evidence="1" id="KW-0614">Plasmid</keyword>
<geneLocation type="plasmid" evidence="1 2">
    <name>unnamed2</name>
</geneLocation>
<dbReference type="RefSeq" id="WP_256835499.1">
    <property type="nucleotide sequence ID" value="NZ_CP063416.1"/>
</dbReference>
<organism evidence="1 2">
    <name type="scientific">Parageobacillus thermoglucosidasius</name>
    <name type="common">Geobacillus thermoglucosidasius</name>
    <dbReference type="NCBI Taxonomy" id="1426"/>
    <lineage>
        <taxon>Bacteria</taxon>
        <taxon>Bacillati</taxon>
        <taxon>Bacillota</taxon>
        <taxon>Bacilli</taxon>
        <taxon>Bacillales</taxon>
        <taxon>Anoxybacillaceae</taxon>
        <taxon>Parageobacillus</taxon>
    </lineage>
</organism>
<gene>
    <name evidence="1" type="ORF">IMI45_20260</name>
</gene>
<proteinExistence type="predicted"/>
<reference evidence="1" key="1">
    <citation type="submission" date="2020-10" db="EMBL/GenBank/DDBJ databases">
        <authorList>
            <person name="Delgado J.A."/>
            <person name="Gonzalez J.M."/>
        </authorList>
    </citation>
    <scope>NUCLEOTIDE SEQUENCE</scope>
    <source>
        <strain evidence="1">23.6</strain>
        <plasmid evidence="1">unnamed2</plasmid>
    </source>
</reference>
<dbReference type="EMBL" id="CP063416">
    <property type="protein sequence ID" value="UOE78372.1"/>
    <property type="molecule type" value="Genomic_DNA"/>
</dbReference>
<evidence type="ECO:0000313" key="2">
    <source>
        <dbReference type="Proteomes" id="UP001058458"/>
    </source>
</evidence>
<protein>
    <submittedName>
        <fullName evidence="1">Uncharacterized protein</fullName>
    </submittedName>
</protein>
<dbReference type="AlphaFoldDB" id="A0AB38R5V7"/>
<name>A0AB38R5V7_PARTM</name>
<accession>A0AB38R5V7</accession>
<dbReference type="Proteomes" id="UP001058458">
    <property type="component" value="Plasmid unnamed2"/>
</dbReference>
<sequence>MKKISKTFHVRKEALKLLYYLKADFMINNDEENDFWNQLFEHGCRKLEDLDKQGKTIALARIDHKRIATGAFVDNDLYNKLISIGKKNNLKKYEIIELVIYFYAMEYLNSREKEFFELEKWGIVIF</sequence>